<dbReference type="InterPro" id="IPR017853">
    <property type="entry name" value="GH"/>
</dbReference>
<evidence type="ECO:0000313" key="6">
    <source>
        <dbReference type="Proteomes" id="UP001149140"/>
    </source>
</evidence>
<accession>A0A9X3MUP1</accession>
<keyword evidence="3" id="KW-0812">Transmembrane</keyword>
<comment type="similarity">
    <text evidence="1">Belongs to the glycosyl hydrolase 3 family.</text>
</comment>
<feature type="transmembrane region" description="Helical" evidence="3">
    <location>
        <begin position="78"/>
        <end position="101"/>
    </location>
</feature>
<evidence type="ECO:0000256" key="2">
    <source>
        <dbReference type="ARBA" id="ARBA00022801"/>
    </source>
</evidence>
<dbReference type="Proteomes" id="UP001149140">
    <property type="component" value="Unassembled WGS sequence"/>
</dbReference>
<dbReference type="PANTHER" id="PTHR42715">
    <property type="entry name" value="BETA-GLUCOSIDASE"/>
    <property type="match status" value="1"/>
</dbReference>
<dbReference type="SUPFAM" id="SSF51445">
    <property type="entry name" value="(Trans)glycosidases"/>
    <property type="match status" value="1"/>
</dbReference>
<keyword evidence="6" id="KW-1185">Reference proteome</keyword>
<keyword evidence="2" id="KW-0378">Hydrolase</keyword>
<evidence type="ECO:0000313" key="5">
    <source>
        <dbReference type="EMBL" id="MDA0161615.1"/>
    </source>
</evidence>
<evidence type="ECO:0000256" key="3">
    <source>
        <dbReference type="SAM" id="Phobius"/>
    </source>
</evidence>
<evidence type="ECO:0000259" key="4">
    <source>
        <dbReference type="Pfam" id="PF00933"/>
    </source>
</evidence>
<dbReference type="GO" id="GO:0005975">
    <property type="term" value="P:carbohydrate metabolic process"/>
    <property type="evidence" value="ECO:0007669"/>
    <property type="project" value="InterPro"/>
</dbReference>
<gene>
    <name evidence="5" type="ORF">OM076_15160</name>
</gene>
<dbReference type="Gene3D" id="3.20.20.300">
    <property type="entry name" value="Glycoside hydrolase, family 3, N-terminal domain"/>
    <property type="match status" value="1"/>
</dbReference>
<dbReference type="RefSeq" id="WP_270040832.1">
    <property type="nucleotide sequence ID" value="NZ_JAPDOD010000013.1"/>
</dbReference>
<keyword evidence="3" id="KW-0472">Membrane</keyword>
<proteinExistence type="inferred from homology"/>
<dbReference type="InterPro" id="IPR001764">
    <property type="entry name" value="Glyco_hydro_3_N"/>
</dbReference>
<dbReference type="AlphaFoldDB" id="A0A9X3MUP1"/>
<dbReference type="PANTHER" id="PTHR42715:SF10">
    <property type="entry name" value="BETA-GLUCOSIDASE"/>
    <property type="match status" value="1"/>
</dbReference>
<protein>
    <recommendedName>
        <fullName evidence="4">Glycoside hydrolase family 3 N-terminal domain-containing protein</fullName>
    </recommendedName>
</protein>
<name>A0A9X3MUP1_9ACTN</name>
<evidence type="ECO:0000256" key="1">
    <source>
        <dbReference type="ARBA" id="ARBA00005336"/>
    </source>
</evidence>
<dbReference type="Pfam" id="PF00933">
    <property type="entry name" value="Glyco_hydro_3"/>
    <property type="match status" value="1"/>
</dbReference>
<comment type="caution">
    <text evidence="5">The sequence shown here is derived from an EMBL/GenBank/DDBJ whole genome shotgun (WGS) entry which is preliminary data.</text>
</comment>
<feature type="domain" description="Glycoside hydrolase family 3 N-terminal" evidence="4">
    <location>
        <begin position="210"/>
        <end position="291"/>
    </location>
</feature>
<organism evidence="5 6">
    <name type="scientific">Solirubrobacter ginsenosidimutans</name>
    <dbReference type="NCBI Taxonomy" id="490573"/>
    <lineage>
        <taxon>Bacteria</taxon>
        <taxon>Bacillati</taxon>
        <taxon>Actinomycetota</taxon>
        <taxon>Thermoleophilia</taxon>
        <taxon>Solirubrobacterales</taxon>
        <taxon>Solirubrobacteraceae</taxon>
        <taxon>Solirubrobacter</taxon>
    </lineage>
</organism>
<sequence>MSFKPAKAAAFSQPEGVCENRLHEHFSERFHIAVGSRREIDIASGRIHVGVSCRLSGHRRERSPLSGSGRVRRKAEGWCARAGLGLATLIMAALVALPSVAAAEVPPYSLPVTLPVPKQSPAVDANAPYTSVVLDLIHQLEPSSPPTRDQLANASKLLHDGANGACHNVGPVSAPTGTNPSIAPICWTDAQGVLNTSGPNTRGSTGPMTLMGLGSTFDRSLGNAWGQTEGTESRSFMVTGLFGPQTDLDRLPNWGRNLTTTGEDPYLSHEMVAAQINGIQGVGAMSQMKHFRRLQRPEPEPQHRHLRPAAARELPAPVRGRVRGRQGRGDDVLLPGVARHVDAPSRLGVGADAAESVPVRAGARDVAAERIALLVRAAADPQLRAA</sequence>
<dbReference type="InterPro" id="IPR036962">
    <property type="entry name" value="Glyco_hydro_3_N_sf"/>
</dbReference>
<keyword evidence="3" id="KW-1133">Transmembrane helix</keyword>
<dbReference type="GO" id="GO:0004553">
    <property type="term" value="F:hydrolase activity, hydrolyzing O-glycosyl compounds"/>
    <property type="evidence" value="ECO:0007669"/>
    <property type="project" value="InterPro"/>
</dbReference>
<dbReference type="InterPro" id="IPR050288">
    <property type="entry name" value="Cellulose_deg_GH3"/>
</dbReference>
<reference evidence="5" key="1">
    <citation type="submission" date="2022-10" db="EMBL/GenBank/DDBJ databases">
        <title>The WGS of Solirubrobacter ginsenosidimutans DSM 21036.</title>
        <authorList>
            <person name="Jiang Z."/>
        </authorList>
    </citation>
    <scope>NUCLEOTIDE SEQUENCE</scope>
    <source>
        <strain evidence="5">DSM 21036</strain>
    </source>
</reference>
<dbReference type="EMBL" id="JAPDOD010000013">
    <property type="protein sequence ID" value="MDA0161615.1"/>
    <property type="molecule type" value="Genomic_DNA"/>
</dbReference>